<accession>A0A0N0XY47</accession>
<name>A0A0N0XY47_9ACTN</name>
<dbReference type="InterPro" id="IPR011032">
    <property type="entry name" value="GroES-like_sf"/>
</dbReference>
<proteinExistence type="predicted"/>
<protein>
    <recommendedName>
        <fullName evidence="2">Alcohol dehydrogenase-like N-terminal domain-containing protein</fullName>
    </recommendedName>
</protein>
<feature type="domain" description="Alcohol dehydrogenase-like N-terminal" evidence="2">
    <location>
        <begin position="3"/>
        <end position="57"/>
    </location>
</feature>
<dbReference type="EMBL" id="LGKG01000046">
    <property type="protein sequence ID" value="KPC65244.1"/>
    <property type="molecule type" value="Genomic_DNA"/>
</dbReference>
<evidence type="ECO:0000259" key="2">
    <source>
        <dbReference type="Pfam" id="PF08240"/>
    </source>
</evidence>
<dbReference type="AlphaFoldDB" id="A0A0N0XY47"/>
<evidence type="ECO:0000313" key="4">
    <source>
        <dbReference type="Proteomes" id="UP000037982"/>
    </source>
</evidence>
<feature type="region of interest" description="Disordered" evidence="1">
    <location>
        <begin position="62"/>
        <end position="92"/>
    </location>
</feature>
<organism evidence="3 4">
    <name type="scientific">Streptomyces chattanoogensis</name>
    <dbReference type="NCBI Taxonomy" id="66876"/>
    <lineage>
        <taxon>Bacteria</taxon>
        <taxon>Bacillati</taxon>
        <taxon>Actinomycetota</taxon>
        <taxon>Actinomycetes</taxon>
        <taxon>Kitasatosporales</taxon>
        <taxon>Streptomycetaceae</taxon>
        <taxon>Streptomyces</taxon>
    </lineage>
</organism>
<dbReference type="RefSeq" id="WP_053922962.1">
    <property type="nucleotide sequence ID" value="NZ_LGKG01000046.1"/>
</dbReference>
<dbReference type="Gene3D" id="3.90.180.10">
    <property type="entry name" value="Medium-chain alcohol dehydrogenases, catalytic domain"/>
    <property type="match status" value="1"/>
</dbReference>
<dbReference type="SUPFAM" id="SSF50129">
    <property type="entry name" value="GroES-like"/>
    <property type="match status" value="1"/>
</dbReference>
<comment type="caution">
    <text evidence="3">The sequence shown here is derived from an EMBL/GenBank/DDBJ whole genome shotgun (WGS) entry which is preliminary data.</text>
</comment>
<dbReference type="Proteomes" id="UP000037982">
    <property type="component" value="Unassembled WGS sequence"/>
</dbReference>
<sequence length="92" mass="9604">MVRDGHSAAPRPFVPGLEASGHIVAVAAGIDARRVGKAVTALTTSGAYAEVVLAPATLDSIPRPRHLAAGTPRSRSAPVRPRRQPARFSCTR</sequence>
<reference evidence="4" key="1">
    <citation type="submission" date="2015-07" db="EMBL/GenBank/DDBJ databases">
        <authorList>
            <person name="Ju K.-S."/>
            <person name="Doroghazi J.R."/>
            <person name="Metcalf W.W."/>
        </authorList>
    </citation>
    <scope>NUCLEOTIDE SEQUENCE [LARGE SCALE GENOMIC DNA]</scope>
    <source>
        <strain evidence="4">NRRL ISP-5002</strain>
    </source>
</reference>
<evidence type="ECO:0000313" key="3">
    <source>
        <dbReference type="EMBL" id="KPC65244.1"/>
    </source>
</evidence>
<dbReference type="InterPro" id="IPR013154">
    <property type="entry name" value="ADH-like_N"/>
</dbReference>
<dbReference type="Pfam" id="PF08240">
    <property type="entry name" value="ADH_N"/>
    <property type="match status" value="1"/>
</dbReference>
<gene>
    <name evidence="3" type="ORF">ADL29_07715</name>
</gene>
<evidence type="ECO:0000256" key="1">
    <source>
        <dbReference type="SAM" id="MobiDB-lite"/>
    </source>
</evidence>
<keyword evidence="4" id="KW-1185">Reference proteome</keyword>